<dbReference type="Proteomes" id="UP001209878">
    <property type="component" value="Unassembled WGS sequence"/>
</dbReference>
<keyword evidence="3" id="KW-1185">Reference proteome</keyword>
<dbReference type="EMBL" id="JAODUO010001396">
    <property type="protein sequence ID" value="KAK2164790.1"/>
    <property type="molecule type" value="Genomic_DNA"/>
</dbReference>
<accession>A0AAD9K6B3</accession>
<feature type="compositionally biased region" description="Low complexity" evidence="1">
    <location>
        <begin position="149"/>
        <end position="158"/>
    </location>
</feature>
<name>A0AAD9K6B3_RIDPI</name>
<proteinExistence type="predicted"/>
<reference evidence="2" key="1">
    <citation type="journal article" date="2023" name="Mol. Biol. Evol.">
        <title>Third-Generation Sequencing Reveals the Adaptive Role of the Epigenome in Three Deep-Sea Polychaetes.</title>
        <authorList>
            <person name="Perez M."/>
            <person name="Aroh O."/>
            <person name="Sun Y."/>
            <person name="Lan Y."/>
            <person name="Juniper S.K."/>
            <person name="Young C.R."/>
            <person name="Angers B."/>
            <person name="Qian P.Y."/>
        </authorList>
    </citation>
    <scope>NUCLEOTIDE SEQUENCE</scope>
    <source>
        <strain evidence="2">R07B-5</strain>
    </source>
</reference>
<evidence type="ECO:0000313" key="2">
    <source>
        <dbReference type="EMBL" id="KAK2164790.1"/>
    </source>
</evidence>
<feature type="region of interest" description="Disordered" evidence="1">
    <location>
        <begin position="149"/>
        <end position="173"/>
    </location>
</feature>
<dbReference type="AlphaFoldDB" id="A0AAD9K6B3"/>
<dbReference type="Gene3D" id="2.120.10.30">
    <property type="entry name" value="TolB, C-terminal domain"/>
    <property type="match status" value="1"/>
</dbReference>
<dbReference type="InterPro" id="IPR011042">
    <property type="entry name" value="6-blade_b-propeller_TolB-like"/>
</dbReference>
<organism evidence="2 3">
    <name type="scientific">Ridgeia piscesae</name>
    <name type="common">Tubeworm</name>
    <dbReference type="NCBI Taxonomy" id="27915"/>
    <lineage>
        <taxon>Eukaryota</taxon>
        <taxon>Metazoa</taxon>
        <taxon>Spiralia</taxon>
        <taxon>Lophotrochozoa</taxon>
        <taxon>Annelida</taxon>
        <taxon>Polychaeta</taxon>
        <taxon>Sedentaria</taxon>
        <taxon>Canalipalpata</taxon>
        <taxon>Sabellida</taxon>
        <taxon>Siboglinidae</taxon>
        <taxon>Ridgeia</taxon>
    </lineage>
</organism>
<protein>
    <submittedName>
        <fullName evidence="2">Uncharacterized protein</fullName>
    </submittedName>
</protein>
<evidence type="ECO:0000256" key="1">
    <source>
        <dbReference type="SAM" id="MobiDB-lite"/>
    </source>
</evidence>
<evidence type="ECO:0000313" key="3">
    <source>
        <dbReference type="Proteomes" id="UP001209878"/>
    </source>
</evidence>
<gene>
    <name evidence="2" type="ORF">NP493_1394g01010</name>
</gene>
<comment type="caution">
    <text evidence="2">The sequence shown here is derived from an EMBL/GenBank/DDBJ whole genome shotgun (WGS) entry which is preliminary data.</text>
</comment>
<sequence length="378" mass="40944">MAKPNFTTMADLTGEPSNSEAHGLNKSMFLLCLGASGFRLAFDPCENNLYYTSPVDQSIGVVTLKTSEKKVVTKIDGTPVRLAVDWMARRLQFYGCFRTARQGGFVTVKNTARFLLKLLLKSLQPRQATEAEQTTDQTAEVTEATTAATATCEDGATAPARDQAAGAGPASETERDVYTHLMCEHLRTMQGATATTPTPQPVAGHGHTRAATVTASRFEHCATMPGLWQDPQVHLVSSATGRSCNVHYDVVDFIAKDTVEEEVVAGTQEGPGFLDTLDDKYGPRNSRTNAVQLWDGISGLSNRTAPALFQISSYEYLTMPVRVPYKTPEYDGYNSYACLTSPVRLPRGVLTIILLTHGRLAIGVENTSNGTARAPPNM</sequence>
<dbReference type="SUPFAM" id="SSF63825">
    <property type="entry name" value="YWTD domain"/>
    <property type="match status" value="1"/>
</dbReference>